<reference evidence="2 3" key="1">
    <citation type="submission" date="2017-12" db="EMBL/GenBank/DDBJ databases">
        <title>High-resolution comparative analysis of great ape genomes.</title>
        <authorList>
            <person name="Pollen A."/>
            <person name="Hastie A."/>
            <person name="Hormozdiari F."/>
            <person name="Dougherty M."/>
            <person name="Liu R."/>
            <person name="Chaisson M."/>
            <person name="Hoppe E."/>
            <person name="Hill C."/>
            <person name="Pang A."/>
            <person name="Hillier L."/>
            <person name="Baker C."/>
            <person name="Armstrong J."/>
            <person name="Shendure J."/>
            <person name="Paten B."/>
            <person name="Wilson R."/>
            <person name="Chao H."/>
            <person name="Schneider V."/>
            <person name="Ventura M."/>
            <person name="Kronenberg Z."/>
            <person name="Murali S."/>
            <person name="Gordon D."/>
            <person name="Cantsilieris S."/>
            <person name="Munson K."/>
            <person name="Nelson B."/>
            <person name="Raja A."/>
            <person name="Underwood J."/>
            <person name="Diekhans M."/>
            <person name="Fiddes I."/>
            <person name="Haussler D."/>
            <person name="Eichler E."/>
        </authorList>
    </citation>
    <scope>NUCLEOTIDE SEQUENCE [LARGE SCALE GENOMIC DNA]</scope>
    <source>
        <strain evidence="2">Yerkes chimp pedigree #C0471</strain>
    </source>
</reference>
<evidence type="ECO:0000313" key="2">
    <source>
        <dbReference type="EMBL" id="PNI95018.1"/>
    </source>
</evidence>
<accession>A0A2J8QFI7</accession>
<dbReference type="EMBL" id="NBAG03000039">
    <property type="protein sequence ID" value="PNI95018.1"/>
    <property type="molecule type" value="Genomic_DNA"/>
</dbReference>
<evidence type="ECO:0000256" key="1">
    <source>
        <dbReference type="SAM" id="MobiDB-lite"/>
    </source>
</evidence>
<name>A0A2J8QFI7_PANTR</name>
<dbReference type="Proteomes" id="UP000236370">
    <property type="component" value="Unassembled WGS sequence"/>
</dbReference>
<proteinExistence type="predicted"/>
<feature type="region of interest" description="Disordered" evidence="1">
    <location>
        <begin position="24"/>
        <end position="49"/>
    </location>
</feature>
<comment type="caution">
    <text evidence="2">The sequence shown here is derived from an EMBL/GenBank/DDBJ whole genome shotgun (WGS) entry which is preliminary data.</text>
</comment>
<organism evidence="2 3">
    <name type="scientific">Pan troglodytes</name>
    <name type="common">Chimpanzee</name>
    <dbReference type="NCBI Taxonomy" id="9598"/>
    <lineage>
        <taxon>Eukaryota</taxon>
        <taxon>Metazoa</taxon>
        <taxon>Chordata</taxon>
        <taxon>Craniata</taxon>
        <taxon>Vertebrata</taxon>
        <taxon>Euteleostomi</taxon>
        <taxon>Mammalia</taxon>
        <taxon>Eutheria</taxon>
        <taxon>Euarchontoglires</taxon>
        <taxon>Primates</taxon>
        <taxon>Haplorrhini</taxon>
        <taxon>Catarrhini</taxon>
        <taxon>Hominidae</taxon>
        <taxon>Pan</taxon>
    </lineage>
</organism>
<protein>
    <submittedName>
        <fullName evidence="2">ZFP36 isoform 2</fullName>
    </submittedName>
</protein>
<dbReference type="AlphaFoldDB" id="A0A2J8QFI7"/>
<gene>
    <name evidence="2" type="ORF">CK820_G0030412</name>
</gene>
<feature type="compositionally biased region" description="Polar residues" evidence="1">
    <location>
        <begin position="32"/>
        <end position="42"/>
    </location>
</feature>
<sequence>MANRYTMDLTAIYEVSPRRTASPVPACLSPSPHLSSAANSNPGRLPPFSNWGSLAPRPPAWGPCLPLRPAW</sequence>
<evidence type="ECO:0000313" key="3">
    <source>
        <dbReference type="Proteomes" id="UP000236370"/>
    </source>
</evidence>